<name>A0A5B7GBN4_PORTR</name>
<accession>A0A5B7GBN4</accession>
<organism evidence="1 2">
    <name type="scientific">Portunus trituberculatus</name>
    <name type="common">Swimming crab</name>
    <name type="synonym">Neptunus trituberculatus</name>
    <dbReference type="NCBI Taxonomy" id="210409"/>
    <lineage>
        <taxon>Eukaryota</taxon>
        <taxon>Metazoa</taxon>
        <taxon>Ecdysozoa</taxon>
        <taxon>Arthropoda</taxon>
        <taxon>Crustacea</taxon>
        <taxon>Multicrustacea</taxon>
        <taxon>Malacostraca</taxon>
        <taxon>Eumalacostraca</taxon>
        <taxon>Eucarida</taxon>
        <taxon>Decapoda</taxon>
        <taxon>Pleocyemata</taxon>
        <taxon>Brachyura</taxon>
        <taxon>Eubrachyura</taxon>
        <taxon>Portunoidea</taxon>
        <taxon>Portunidae</taxon>
        <taxon>Portuninae</taxon>
        <taxon>Portunus</taxon>
    </lineage>
</organism>
<evidence type="ECO:0000313" key="2">
    <source>
        <dbReference type="Proteomes" id="UP000324222"/>
    </source>
</evidence>
<dbReference type="Proteomes" id="UP000324222">
    <property type="component" value="Unassembled WGS sequence"/>
</dbReference>
<dbReference type="AlphaFoldDB" id="A0A5B7GBN4"/>
<proteinExistence type="predicted"/>
<gene>
    <name evidence="1" type="ORF">E2C01_051461</name>
</gene>
<reference evidence="1 2" key="1">
    <citation type="submission" date="2019-05" db="EMBL/GenBank/DDBJ databases">
        <title>Another draft genome of Portunus trituberculatus and its Hox gene families provides insights of decapod evolution.</title>
        <authorList>
            <person name="Jeong J.-H."/>
            <person name="Song I."/>
            <person name="Kim S."/>
            <person name="Choi T."/>
            <person name="Kim D."/>
            <person name="Ryu S."/>
            <person name="Kim W."/>
        </authorList>
    </citation>
    <scope>NUCLEOTIDE SEQUENCE [LARGE SCALE GENOMIC DNA]</scope>
    <source>
        <tissue evidence="1">Muscle</tissue>
    </source>
</reference>
<protein>
    <submittedName>
        <fullName evidence="1">Uncharacterized protein</fullName>
    </submittedName>
</protein>
<sequence length="60" mass="6676">MQNNTLKIVPSRHSHSESLIYVRPCIPLHRRGCQHLSSNGLTLLQLCDKNASPVKGKVAQ</sequence>
<evidence type="ECO:0000313" key="1">
    <source>
        <dbReference type="EMBL" id="MPC57481.1"/>
    </source>
</evidence>
<dbReference type="EMBL" id="VSRR010014817">
    <property type="protein sequence ID" value="MPC57481.1"/>
    <property type="molecule type" value="Genomic_DNA"/>
</dbReference>
<keyword evidence="2" id="KW-1185">Reference proteome</keyword>
<comment type="caution">
    <text evidence="1">The sequence shown here is derived from an EMBL/GenBank/DDBJ whole genome shotgun (WGS) entry which is preliminary data.</text>
</comment>